<dbReference type="STRING" id="407234.SAMN05421795_102372"/>
<evidence type="ECO:0000259" key="4">
    <source>
        <dbReference type="PROSITE" id="PS50110"/>
    </source>
</evidence>
<dbReference type="Pfam" id="PF00072">
    <property type="entry name" value="Response_reg"/>
    <property type="match status" value="1"/>
</dbReference>
<dbReference type="PROSITE" id="PS50110">
    <property type="entry name" value="RESPONSE_REGULATORY"/>
    <property type="match status" value="1"/>
</dbReference>
<dbReference type="SMART" id="SM00448">
    <property type="entry name" value="REC"/>
    <property type="match status" value="1"/>
</dbReference>
<dbReference type="CDD" id="cd17574">
    <property type="entry name" value="REC_OmpR"/>
    <property type="match status" value="1"/>
</dbReference>
<dbReference type="Gene3D" id="3.60.40.10">
    <property type="entry name" value="PPM-type phosphatase domain"/>
    <property type="match status" value="1"/>
</dbReference>
<dbReference type="PANTHER" id="PTHR43156">
    <property type="entry name" value="STAGE II SPORULATION PROTEIN E-RELATED"/>
    <property type="match status" value="1"/>
</dbReference>
<keyword evidence="2" id="KW-0597">Phosphoprotein</keyword>
<evidence type="ECO:0000256" key="3">
    <source>
        <dbReference type="SAM" id="Coils"/>
    </source>
</evidence>
<protein>
    <submittedName>
        <fullName evidence="5">Sigma-B regulation protein RsbU (Phosphoserine phosphatase)</fullName>
    </submittedName>
</protein>
<dbReference type="EMBL" id="FTOM01000002">
    <property type="protein sequence ID" value="SIS67194.1"/>
    <property type="molecule type" value="Genomic_DNA"/>
</dbReference>
<keyword evidence="1" id="KW-0378">Hydrolase</keyword>
<dbReference type="AlphaFoldDB" id="A0A1N7L036"/>
<dbReference type="SUPFAM" id="SSF52172">
    <property type="entry name" value="CheY-like"/>
    <property type="match status" value="1"/>
</dbReference>
<name>A0A1N7L036_9RHOB</name>
<gene>
    <name evidence="5" type="ORF">SAMN05421795_102372</name>
</gene>
<dbReference type="PANTHER" id="PTHR43156:SF2">
    <property type="entry name" value="STAGE II SPORULATION PROTEIN E"/>
    <property type="match status" value="1"/>
</dbReference>
<sequence>MVDDSRMQRRILAAQLAQAGYRVLEAGTGEEALSICAAEEPDMVLSDWVMPGMSGLDLCRAFRAMDRKGYGYFVLLTSKTEKGEVATGLESGADDFLAKPVRGDELRARLAAGERILRMERDLQEKNRLLTDTLRELQDLYGSVERDLQEARKLQQSLVKERHRSFGSAEVSLLLRPSGHVGGDLVGFFPINARRVGLYAIDVSGHGITSALMTARLAGYLSGTSPQQNIALIQSEYGIYDARTPATLAAYMNAVVLEEMKTDSYFTLVYADVDLFTGRAVMVQAGHPHPVVQRADGRVEFLGSGGLPVGLIEGARFDSFETVLAPGDRLFMMSDGVTEAADIDGNLLGEDGLCALMHRNAGLRGETFLEALMWDLATYSVGEMNDDVSGVLFEFNGAKQNAD</sequence>
<reference evidence="6" key="1">
    <citation type="submission" date="2017-01" db="EMBL/GenBank/DDBJ databases">
        <authorList>
            <person name="Varghese N."/>
            <person name="Submissions S."/>
        </authorList>
    </citation>
    <scope>NUCLEOTIDE SEQUENCE [LARGE SCALE GENOMIC DNA]</scope>
    <source>
        <strain evidence="6">DSM 18714</strain>
    </source>
</reference>
<evidence type="ECO:0000313" key="5">
    <source>
        <dbReference type="EMBL" id="SIS67194.1"/>
    </source>
</evidence>
<dbReference type="InterPro" id="IPR011006">
    <property type="entry name" value="CheY-like_superfamily"/>
</dbReference>
<keyword evidence="3" id="KW-0175">Coiled coil</keyword>
<dbReference type="GO" id="GO:0016791">
    <property type="term" value="F:phosphatase activity"/>
    <property type="evidence" value="ECO:0007669"/>
    <property type="project" value="TreeGrafter"/>
</dbReference>
<dbReference type="SMART" id="SM00331">
    <property type="entry name" value="PP2C_SIG"/>
    <property type="match status" value="1"/>
</dbReference>
<dbReference type="Proteomes" id="UP000186098">
    <property type="component" value="Unassembled WGS sequence"/>
</dbReference>
<dbReference type="SUPFAM" id="SSF81606">
    <property type="entry name" value="PP2C-like"/>
    <property type="match status" value="1"/>
</dbReference>
<dbReference type="InterPro" id="IPR052016">
    <property type="entry name" value="Bact_Sigma-Reg"/>
</dbReference>
<dbReference type="InterPro" id="IPR001789">
    <property type="entry name" value="Sig_transdc_resp-reg_receiver"/>
</dbReference>
<keyword evidence="6" id="KW-1185">Reference proteome</keyword>
<dbReference type="GO" id="GO:0000160">
    <property type="term" value="P:phosphorelay signal transduction system"/>
    <property type="evidence" value="ECO:0007669"/>
    <property type="project" value="InterPro"/>
</dbReference>
<dbReference type="InterPro" id="IPR036457">
    <property type="entry name" value="PPM-type-like_dom_sf"/>
</dbReference>
<evidence type="ECO:0000256" key="2">
    <source>
        <dbReference type="PROSITE-ProRule" id="PRU00169"/>
    </source>
</evidence>
<evidence type="ECO:0000256" key="1">
    <source>
        <dbReference type="ARBA" id="ARBA00022801"/>
    </source>
</evidence>
<feature type="modified residue" description="4-aspartylphosphate" evidence="2">
    <location>
        <position position="47"/>
    </location>
</feature>
<accession>A0A1N7L036</accession>
<dbReference type="Gene3D" id="3.40.50.2300">
    <property type="match status" value="1"/>
</dbReference>
<dbReference type="Pfam" id="PF07228">
    <property type="entry name" value="SpoIIE"/>
    <property type="match status" value="1"/>
</dbReference>
<organism evidence="5 6">
    <name type="scientific">Phaeovulum vinaykumarii</name>
    <dbReference type="NCBI Taxonomy" id="407234"/>
    <lineage>
        <taxon>Bacteria</taxon>
        <taxon>Pseudomonadati</taxon>
        <taxon>Pseudomonadota</taxon>
        <taxon>Alphaproteobacteria</taxon>
        <taxon>Rhodobacterales</taxon>
        <taxon>Paracoccaceae</taxon>
        <taxon>Phaeovulum</taxon>
    </lineage>
</organism>
<dbReference type="InterPro" id="IPR001932">
    <property type="entry name" value="PPM-type_phosphatase-like_dom"/>
</dbReference>
<evidence type="ECO:0000313" key="6">
    <source>
        <dbReference type="Proteomes" id="UP000186098"/>
    </source>
</evidence>
<feature type="domain" description="Response regulatory" evidence="4">
    <location>
        <begin position="1"/>
        <end position="114"/>
    </location>
</feature>
<feature type="coiled-coil region" evidence="3">
    <location>
        <begin position="116"/>
        <end position="154"/>
    </location>
</feature>
<proteinExistence type="predicted"/>